<keyword evidence="3" id="KW-1185">Reference proteome</keyword>
<proteinExistence type="predicted"/>
<dbReference type="Proteomes" id="UP000015101">
    <property type="component" value="Unassembled WGS sequence"/>
</dbReference>
<dbReference type="GO" id="GO:0000724">
    <property type="term" value="P:double-strand break repair via homologous recombination"/>
    <property type="evidence" value="ECO:0000318"/>
    <property type="project" value="GO_Central"/>
</dbReference>
<reference evidence="2" key="3">
    <citation type="submission" date="2015-06" db="UniProtKB">
        <authorList>
            <consortium name="EnsemblMetazoa"/>
        </authorList>
    </citation>
    <scope>IDENTIFICATION</scope>
</reference>
<dbReference type="HOGENOM" id="CLU_1490603_0_0_1"/>
<dbReference type="AlphaFoldDB" id="T1ETT7"/>
<dbReference type="OrthoDB" id="67296at2759"/>
<dbReference type="GeneID" id="20199987"/>
<protein>
    <submittedName>
        <fullName evidence="1 2">Uncharacterized protein</fullName>
    </submittedName>
</protein>
<accession>T1ETT7</accession>
<dbReference type="CTD" id="20199987"/>
<organism evidence="2 3">
    <name type="scientific">Helobdella robusta</name>
    <name type="common">Californian leech</name>
    <dbReference type="NCBI Taxonomy" id="6412"/>
    <lineage>
        <taxon>Eukaryota</taxon>
        <taxon>Metazoa</taxon>
        <taxon>Spiralia</taxon>
        <taxon>Lophotrochozoa</taxon>
        <taxon>Annelida</taxon>
        <taxon>Clitellata</taxon>
        <taxon>Hirudinea</taxon>
        <taxon>Rhynchobdellida</taxon>
        <taxon>Glossiphoniidae</taxon>
        <taxon>Helobdella</taxon>
    </lineage>
</organism>
<dbReference type="STRING" id="6412.T1ETT7"/>
<dbReference type="InParanoid" id="T1ETT7"/>
<dbReference type="KEGG" id="hro:HELRODRAFT_163238"/>
<sequence>MLKSMFPVSELVKLLDARGQDNVALLDLNKHDDLVSVLCINKKRYLKTADNLSDYLAELHTLSVLPNIVIIQNLTHYTSQFEPEKFHSKTAKLLALIKDTAKYLTTKVETIDEAKFVLSVNTFDSEDLLTLLKKNFKNIWHTQEHTNANECTITLARMGSVLNSRLLFEEDTHNIKALKIS</sequence>
<dbReference type="PANTHER" id="PTHR28653">
    <property type="match status" value="1"/>
</dbReference>
<dbReference type="RefSeq" id="XP_009025416.1">
    <property type="nucleotide sequence ID" value="XM_009027168.1"/>
</dbReference>
<evidence type="ECO:0000313" key="3">
    <source>
        <dbReference type="Proteomes" id="UP000015101"/>
    </source>
</evidence>
<dbReference type="GO" id="GO:0097196">
    <property type="term" value="C:Shu complex"/>
    <property type="evidence" value="ECO:0000318"/>
    <property type="project" value="GO_Central"/>
</dbReference>
<evidence type="ECO:0000313" key="2">
    <source>
        <dbReference type="EnsemblMetazoa" id="HelroP163238"/>
    </source>
</evidence>
<dbReference type="GO" id="GO:0003697">
    <property type="term" value="F:single-stranded DNA binding"/>
    <property type="evidence" value="ECO:0000318"/>
    <property type="project" value="GO_Central"/>
</dbReference>
<dbReference type="EMBL" id="KB097495">
    <property type="protein sequence ID" value="ESN96197.1"/>
    <property type="molecule type" value="Genomic_DNA"/>
</dbReference>
<dbReference type="EMBL" id="AMQM01001354">
    <property type="status" value="NOT_ANNOTATED_CDS"/>
    <property type="molecule type" value="Genomic_DNA"/>
</dbReference>
<reference evidence="1 3" key="2">
    <citation type="journal article" date="2013" name="Nature">
        <title>Insights into bilaterian evolution from three spiralian genomes.</title>
        <authorList>
            <person name="Simakov O."/>
            <person name="Marletaz F."/>
            <person name="Cho S.J."/>
            <person name="Edsinger-Gonzales E."/>
            <person name="Havlak P."/>
            <person name="Hellsten U."/>
            <person name="Kuo D.H."/>
            <person name="Larsson T."/>
            <person name="Lv J."/>
            <person name="Arendt D."/>
            <person name="Savage R."/>
            <person name="Osoegawa K."/>
            <person name="de Jong P."/>
            <person name="Grimwood J."/>
            <person name="Chapman J.A."/>
            <person name="Shapiro H."/>
            <person name="Aerts A."/>
            <person name="Otillar R.P."/>
            <person name="Terry A.Y."/>
            <person name="Boore J.L."/>
            <person name="Grigoriev I.V."/>
            <person name="Lindberg D.R."/>
            <person name="Seaver E.C."/>
            <person name="Weisblat D.A."/>
            <person name="Putnam N.H."/>
            <person name="Rokhsar D.S."/>
        </authorList>
    </citation>
    <scope>NUCLEOTIDE SEQUENCE</scope>
</reference>
<name>T1ETT7_HELRO</name>
<gene>
    <name evidence="2" type="primary">20199987</name>
    <name evidence="1" type="ORF">HELRODRAFT_163238</name>
</gene>
<dbReference type="EnsemblMetazoa" id="HelroT163238">
    <property type="protein sequence ID" value="HelroP163238"/>
    <property type="gene ID" value="HelroG163238"/>
</dbReference>
<dbReference type="PANTHER" id="PTHR28653:SF1">
    <property type="entry name" value="ATPASE SWSAP1"/>
    <property type="match status" value="1"/>
</dbReference>
<evidence type="ECO:0000313" key="1">
    <source>
        <dbReference type="EMBL" id="ESN96197.1"/>
    </source>
</evidence>
<reference evidence="3" key="1">
    <citation type="submission" date="2012-12" db="EMBL/GenBank/DDBJ databases">
        <authorList>
            <person name="Hellsten U."/>
            <person name="Grimwood J."/>
            <person name="Chapman J.A."/>
            <person name="Shapiro H."/>
            <person name="Aerts A."/>
            <person name="Otillar R.P."/>
            <person name="Terry A.Y."/>
            <person name="Boore J.L."/>
            <person name="Simakov O."/>
            <person name="Marletaz F."/>
            <person name="Cho S.-J."/>
            <person name="Edsinger-Gonzales E."/>
            <person name="Havlak P."/>
            <person name="Kuo D.-H."/>
            <person name="Larsson T."/>
            <person name="Lv J."/>
            <person name="Arendt D."/>
            <person name="Savage R."/>
            <person name="Osoegawa K."/>
            <person name="de Jong P."/>
            <person name="Lindberg D.R."/>
            <person name="Seaver E.C."/>
            <person name="Weisblat D.A."/>
            <person name="Putnam N.H."/>
            <person name="Grigoriev I.V."/>
            <person name="Rokhsar D.S."/>
        </authorList>
    </citation>
    <scope>NUCLEOTIDE SEQUENCE</scope>
</reference>